<feature type="region of interest" description="Disordered" evidence="1">
    <location>
        <begin position="394"/>
        <end position="431"/>
    </location>
</feature>
<name>A0A5J5E043_9BIFI</name>
<dbReference type="OrthoDB" id="3239411at2"/>
<comment type="caution">
    <text evidence="4">The sequence shown here is derived from an EMBL/GenBank/DDBJ whole genome shotgun (WGS) entry which is preliminary data.</text>
</comment>
<evidence type="ECO:0000256" key="2">
    <source>
        <dbReference type="SAM" id="SignalP"/>
    </source>
</evidence>
<feature type="region of interest" description="Disordered" evidence="1">
    <location>
        <begin position="294"/>
        <end position="316"/>
    </location>
</feature>
<dbReference type="EMBL" id="RZOA01000004">
    <property type="protein sequence ID" value="KAA8824178.1"/>
    <property type="molecule type" value="Genomic_DNA"/>
</dbReference>
<keyword evidence="2" id="KW-0732">Signal</keyword>
<evidence type="ECO:0000313" key="3">
    <source>
        <dbReference type="EMBL" id="KAA8822537.1"/>
    </source>
</evidence>
<feature type="region of interest" description="Disordered" evidence="1">
    <location>
        <begin position="17"/>
        <end position="54"/>
    </location>
</feature>
<dbReference type="Proteomes" id="UP000374630">
    <property type="component" value="Unassembled WGS sequence"/>
</dbReference>
<dbReference type="EMBL" id="RZNZ01000001">
    <property type="protein sequence ID" value="KAA8822537.1"/>
    <property type="molecule type" value="Genomic_DNA"/>
</dbReference>
<feature type="signal peptide" evidence="2">
    <location>
        <begin position="1"/>
        <end position="18"/>
    </location>
</feature>
<evidence type="ECO:0000256" key="1">
    <source>
        <dbReference type="SAM" id="MobiDB-lite"/>
    </source>
</evidence>
<organism evidence="4 5">
    <name type="scientific">Bifidobacterium vespertilionis</name>
    <dbReference type="NCBI Taxonomy" id="2562524"/>
    <lineage>
        <taxon>Bacteria</taxon>
        <taxon>Bacillati</taxon>
        <taxon>Actinomycetota</taxon>
        <taxon>Actinomycetes</taxon>
        <taxon>Bifidobacteriales</taxon>
        <taxon>Bifidobacteriaceae</taxon>
        <taxon>Bifidobacterium</taxon>
    </lineage>
</organism>
<evidence type="ECO:0000313" key="4">
    <source>
        <dbReference type="EMBL" id="KAA8824178.1"/>
    </source>
</evidence>
<protein>
    <recommendedName>
        <fullName evidence="7">Periplasmic binding protein domain-containing protein</fullName>
    </recommendedName>
</protein>
<feature type="compositionally biased region" description="Polar residues" evidence="1">
    <location>
        <begin position="403"/>
        <end position="413"/>
    </location>
</feature>
<dbReference type="Proteomes" id="UP000345527">
    <property type="component" value="Unassembled WGS sequence"/>
</dbReference>
<dbReference type="Gene3D" id="3.40.50.2300">
    <property type="match status" value="3"/>
</dbReference>
<evidence type="ECO:0008006" key="7">
    <source>
        <dbReference type="Google" id="ProtNLM"/>
    </source>
</evidence>
<sequence length="539" mass="55709">MAAMAAAAAMSLTVTACAFGPSPSPSTSSPAAVDGQSSAAAGTPTPTADAKPGSVAIFTPSDGITLSQNTPTNKWAALTKDIQQALNDGQGASQSAATAKPEIKTTSSSDLAAQSRAVQDYVVSRLSADDKDDGATTIIVAPVANPDATTRQYGDYVRQDVTWNANASTDESDEDRTRRESGERLADALTLASDSGMHVVLVSNQLQGFTPDLFVAFASPREIGRIQAQQLVRKLELDRTSADNPKYIEVLLPWAEKRKDGTEADSMFVSEAFAGIWEVLGPYFQNGKATSPSRILGPSSTEDSWQSVTFDPSQSDGTKIELAERLGTGNGQSSKIHRIDGVLAMNDYVAAQTVSALEDMGYTGSSADINPEISISDIVGSFAGKVDLQRGAVPDPIKAPSATEPTASPSAGSGITLPFGNGGSSMSPDASDDPSWPIITGYGAYVDAIPQIVNGKQWMTALGNRKDTAALLAKAVASLNAGTGLDGLDGVSPVAYGSQATGNEADVPTIAKDQLPVAASNLKSILIDPGYITPADAGL</sequence>
<feature type="compositionally biased region" description="Low complexity" evidence="1">
    <location>
        <begin position="39"/>
        <end position="52"/>
    </location>
</feature>
<gene>
    <name evidence="4" type="ORF">EM848_03370</name>
    <name evidence="3" type="ORF">EMO90_00665</name>
</gene>
<dbReference type="AlphaFoldDB" id="A0A5J5E043"/>
<feature type="compositionally biased region" description="Polar residues" evidence="1">
    <location>
        <begin position="87"/>
        <end position="97"/>
    </location>
</feature>
<keyword evidence="6" id="KW-1185">Reference proteome</keyword>
<reference evidence="5 6" key="1">
    <citation type="journal article" date="2019" name="Syst. Appl. Microbiol.">
        <title>Characterization of Bifidobacterium species in feaces of the Egyptian fruit bat: Description of B. vespertilionis sp. nov. and B. rousetti sp. nov.</title>
        <authorList>
            <person name="Modesto M."/>
            <person name="Satti M."/>
            <person name="Watanabe K."/>
            <person name="Puglisi E."/>
            <person name="Morelli L."/>
            <person name="Huang C.-H."/>
            <person name="Liou J.-S."/>
            <person name="Miyashita M."/>
            <person name="Tamura T."/>
            <person name="Saito S."/>
            <person name="Mori K."/>
            <person name="Huang L."/>
            <person name="Sciavilla P."/>
            <person name="Sandri C."/>
            <person name="Spiezio C."/>
            <person name="Vitali F."/>
            <person name="Cavalieri D."/>
            <person name="Perpetuini G."/>
            <person name="Tofalo R."/>
            <person name="Bonetti A."/>
            <person name="Arita M."/>
            <person name="Mattarelli P."/>
        </authorList>
    </citation>
    <scope>NUCLEOTIDE SEQUENCE [LARGE SCALE GENOMIC DNA]</scope>
    <source>
        <strain evidence="3 6">RST16</strain>
        <strain evidence="4 5">RST8</strain>
    </source>
</reference>
<proteinExistence type="predicted"/>
<evidence type="ECO:0000313" key="5">
    <source>
        <dbReference type="Proteomes" id="UP000345527"/>
    </source>
</evidence>
<feature type="region of interest" description="Disordered" evidence="1">
    <location>
        <begin position="87"/>
        <end position="111"/>
    </location>
</feature>
<feature type="chain" id="PRO_5039217613" description="Periplasmic binding protein domain-containing protein" evidence="2">
    <location>
        <begin position="19"/>
        <end position="539"/>
    </location>
</feature>
<accession>A0A5J5E043</accession>
<evidence type="ECO:0000313" key="6">
    <source>
        <dbReference type="Proteomes" id="UP000374630"/>
    </source>
</evidence>